<dbReference type="CDD" id="cd14750">
    <property type="entry name" value="PBP2_TMBP"/>
    <property type="match status" value="1"/>
</dbReference>
<dbReference type="AlphaFoldDB" id="A0A250KNS8"/>
<dbReference type="InterPro" id="IPR050490">
    <property type="entry name" value="Bact_solute-bd_prot1"/>
</dbReference>
<keyword evidence="4" id="KW-0732">Signal</keyword>
<dbReference type="PANTHER" id="PTHR43649">
    <property type="entry name" value="ARABINOSE-BINDING PROTEIN-RELATED"/>
    <property type="match status" value="1"/>
</dbReference>
<dbReference type="KEGG" id="mmai:sS8_1375"/>
<dbReference type="Gene3D" id="3.40.190.10">
    <property type="entry name" value="Periplasmic binding protein-like II"/>
    <property type="match status" value="2"/>
</dbReference>
<organism evidence="5 6">
    <name type="scientific">Methylocaldum marinum</name>
    <dbReference type="NCBI Taxonomy" id="1432792"/>
    <lineage>
        <taxon>Bacteria</taxon>
        <taxon>Pseudomonadati</taxon>
        <taxon>Pseudomonadota</taxon>
        <taxon>Gammaproteobacteria</taxon>
        <taxon>Methylococcales</taxon>
        <taxon>Methylococcaceae</taxon>
        <taxon>Methylocaldum</taxon>
    </lineage>
</organism>
<evidence type="ECO:0000313" key="6">
    <source>
        <dbReference type="Proteomes" id="UP000266313"/>
    </source>
</evidence>
<evidence type="ECO:0000313" key="5">
    <source>
        <dbReference type="EMBL" id="BBA33335.1"/>
    </source>
</evidence>
<comment type="similarity">
    <text evidence="2">Belongs to the bacterial solute-binding protein 1 family.</text>
</comment>
<dbReference type="OrthoDB" id="9808332at2"/>
<accession>A0A250KNS8</accession>
<name>A0A250KNS8_9GAMM</name>
<evidence type="ECO:0000256" key="4">
    <source>
        <dbReference type="ARBA" id="ARBA00022729"/>
    </source>
</evidence>
<dbReference type="InterPro" id="IPR006059">
    <property type="entry name" value="SBP"/>
</dbReference>
<protein>
    <submittedName>
        <fullName evidence="5">Sugar ABC transporter substrate-binding protein</fullName>
    </submittedName>
</protein>
<dbReference type="Pfam" id="PF01547">
    <property type="entry name" value="SBP_bac_1"/>
    <property type="match status" value="1"/>
</dbReference>
<comment type="subcellular location">
    <subcellularLocation>
        <location evidence="1">Periplasm</location>
    </subcellularLocation>
</comment>
<gene>
    <name evidence="5" type="ORF">sS8_1375</name>
</gene>
<keyword evidence="3" id="KW-0813">Transport</keyword>
<sequence length="439" mass="49513">MDVCRLIVRRLNRAARRPVRISARHFVTLWRLLFLTSLGILTSSCRDPEPAGPLRLTWYVFDEPSGAFREAARRCTEAARERYRIDVVSLPADADQQREQLTRRLAAGDESIDIIGMDVIWTAEFAEAGWIREWPTRATRRASAGRFPIAVQTATYKNMLWATPFTTNVQLLWYRTDRIRKPPKTWDEMIELAEKLDRNNRIQAQGERYEGLTVLFVSLLASAGGKVLDADGSQVSLEPEPTRKALNVMKRLATSRAADPGLSTNREDQARLAFETGRSAFMLNYGFVWPSALQNAPEVAANMGWTRWPGVVPDRPSRVTVGGIDLAVSTYSRYPELAFDAAECLASKDNQRIAAERGGLPPTLYALYDHPAVRRRLPFADLLRATLKDAVERPRTPLYTDISLAISRTLHPMRDIKPARDAARLKKAVQRALRSEGLL</sequence>
<proteinExistence type="inferred from homology"/>
<dbReference type="EMBL" id="AP017928">
    <property type="protein sequence ID" value="BBA33335.1"/>
    <property type="molecule type" value="Genomic_DNA"/>
</dbReference>
<dbReference type="PANTHER" id="PTHR43649:SF34">
    <property type="entry name" value="ABC TRANSPORTER PERIPLASMIC-BINDING PROTEIN YCJN-RELATED"/>
    <property type="match status" value="1"/>
</dbReference>
<evidence type="ECO:0000256" key="3">
    <source>
        <dbReference type="ARBA" id="ARBA00022448"/>
    </source>
</evidence>
<dbReference type="Proteomes" id="UP000266313">
    <property type="component" value="Chromosome"/>
</dbReference>
<reference evidence="5 6" key="1">
    <citation type="submission" date="2016-12" db="EMBL/GenBank/DDBJ databases">
        <title>Genome sequencing of Methylocaldum marinum.</title>
        <authorList>
            <person name="Takeuchi M."/>
            <person name="Kamagata Y."/>
            <person name="Hiraoka S."/>
            <person name="Oshima K."/>
            <person name="Hattori M."/>
            <person name="Iwasaki W."/>
        </authorList>
    </citation>
    <scope>NUCLEOTIDE SEQUENCE [LARGE SCALE GENOMIC DNA]</scope>
    <source>
        <strain evidence="5 6">S8</strain>
    </source>
</reference>
<dbReference type="GO" id="GO:0042597">
    <property type="term" value="C:periplasmic space"/>
    <property type="evidence" value="ECO:0007669"/>
    <property type="project" value="UniProtKB-SubCell"/>
</dbReference>
<evidence type="ECO:0000256" key="2">
    <source>
        <dbReference type="ARBA" id="ARBA00008520"/>
    </source>
</evidence>
<keyword evidence="6" id="KW-1185">Reference proteome</keyword>
<evidence type="ECO:0000256" key="1">
    <source>
        <dbReference type="ARBA" id="ARBA00004418"/>
    </source>
</evidence>
<dbReference type="SUPFAM" id="SSF53850">
    <property type="entry name" value="Periplasmic binding protein-like II"/>
    <property type="match status" value="1"/>
</dbReference>